<evidence type="ECO:0000313" key="10">
    <source>
        <dbReference type="EMBL" id="EGD78007.1"/>
    </source>
</evidence>
<dbReference type="GO" id="GO:0016874">
    <property type="term" value="F:ligase activity"/>
    <property type="evidence" value="ECO:0007669"/>
    <property type="project" value="UniProtKB-KW"/>
</dbReference>
<dbReference type="Pfam" id="PF21948">
    <property type="entry name" value="LplA-B_cat"/>
    <property type="match status" value="1"/>
</dbReference>
<dbReference type="PANTHER" id="PTHR10993:SF7">
    <property type="entry name" value="LIPOYLTRANSFERASE 2, MITOCHONDRIAL-RELATED"/>
    <property type="match status" value="1"/>
</dbReference>
<dbReference type="FunFam" id="3.30.930.10:FF:000035">
    <property type="entry name" value="Putative lipoyltransferase 2, mitochondrial"/>
    <property type="match status" value="1"/>
</dbReference>
<reference evidence="10" key="1">
    <citation type="submission" date="2009-08" db="EMBL/GenBank/DDBJ databases">
        <title>Annotation of Salpingoeca rosetta.</title>
        <authorList>
            <consortium name="The Broad Institute Genome Sequencing Platform"/>
            <person name="Russ C."/>
            <person name="Cuomo C."/>
            <person name="Burger G."/>
            <person name="Gray M.W."/>
            <person name="Holland P.W.H."/>
            <person name="King N."/>
            <person name="Lang F.B.F."/>
            <person name="Roger A.J."/>
            <person name="Ruiz-Trillo I."/>
            <person name="Young S.K."/>
            <person name="Zeng Q."/>
            <person name="Gargeya S."/>
            <person name="Alvarado L."/>
            <person name="Berlin A."/>
            <person name="Chapman S.B."/>
            <person name="Chen Z."/>
            <person name="Freedman E."/>
            <person name="Gellesch M."/>
            <person name="Goldberg J."/>
            <person name="Griggs A."/>
            <person name="Gujja S."/>
            <person name="Heilman E."/>
            <person name="Heiman D."/>
            <person name="Howarth C."/>
            <person name="Mehta T."/>
            <person name="Neiman D."/>
            <person name="Pearson M."/>
            <person name="Roberts A."/>
            <person name="Saif S."/>
            <person name="Shea T."/>
            <person name="Shenoy N."/>
            <person name="Sisk P."/>
            <person name="Stolte C."/>
            <person name="Sykes S."/>
            <person name="White J."/>
            <person name="Yandava C."/>
            <person name="Haas B."/>
            <person name="Nusbaum C."/>
            <person name="Birren B."/>
        </authorList>
    </citation>
    <scope>NUCLEOTIDE SEQUENCE [LARGE SCALE GENOMIC DNA]</scope>
    <source>
        <strain evidence="10">ATCC 50818</strain>
    </source>
</reference>
<keyword evidence="6" id="KW-0012">Acyltransferase</keyword>
<dbReference type="InterPro" id="IPR000544">
    <property type="entry name" value="Octanoyltransferase"/>
</dbReference>
<evidence type="ECO:0000256" key="7">
    <source>
        <dbReference type="ARBA" id="ARBA00030797"/>
    </source>
</evidence>
<feature type="domain" description="BPL/LPL catalytic" evidence="9">
    <location>
        <begin position="71"/>
        <end position="249"/>
    </location>
</feature>
<sequence length="276" mass="29193">MRKTSVALLRAATAATTVCTGSVGAGVACAAGGGGGGGAAAAAAASVRVLRLPGLIPWLNATRMQRALVDTYTQDQLVLCQHPPTYTEGRRNNITDEERARLQQLGAHVHESKRGGQMTFHGPGQLVGYPIVKVPNYGGVRCYVHKLEETLIETCAHFGIDAGRSPDTGVWVGDAKIAAIGVQVSRRISWHGFALNCNTDLAWFDQIVPCGIADKGVTSISKQLGREVTVEEVIPVVEECFGRVFGTTMVAASQDTIHDALNLANATNDSNTTAKR</sequence>
<evidence type="ECO:0000256" key="4">
    <source>
        <dbReference type="ARBA" id="ARBA00012334"/>
    </source>
</evidence>
<dbReference type="InParanoid" id="F2ULK8"/>
<dbReference type="OMA" id="GEVTYHC"/>
<evidence type="ECO:0000256" key="1">
    <source>
        <dbReference type="ARBA" id="ARBA00004173"/>
    </source>
</evidence>
<dbReference type="InterPro" id="IPR004143">
    <property type="entry name" value="BPL_LPL_catalytic"/>
</dbReference>
<dbReference type="PROSITE" id="PS01313">
    <property type="entry name" value="LIPB"/>
    <property type="match status" value="1"/>
</dbReference>
<dbReference type="GO" id="GO:0033819">
    <property type="term" value="F:lipoyl(octanoyl) transferase activity"/>
    <property type="evidence" value="ECO:0007669"/>
    <property type="project" value="UniProtKB-EC"/>
</dbReference>
<dbReference type="HAMAP" id="MF_00013">
    <property type="entry name" value="LipB"/>
    <property type="match status" value="1"/>
</dbReference>
<dbReference type="PROSITE" id="PS51257">
    <property type="entry name" value="PROKAR_LIPOPROTEIN"/>
    <property type="match status" value="1"/>
</dbReference>
<evidence type="ECO:0000313" key="11">
    <source>
        <dbReference type="Proteomes" id="UP000007799"/>
    </source>
</evidence>
<dbReference type="Proteomes" id="UP000007799">
    <property type="component" value="Unassembled WGS sequence"/>
</dbReference>
<dbReference type="PANTHER" id="PTHR10993">
    <property type="entry name" value="OCTANOYLTRANSFERASE"/>
    <property type="match status" value="1"/>
</dbReference>
<dbReference type="OrthoDB" id="19908at2759"/>
<dbReference type="CDD" id="cd16444">
    <property type="entry name" value="LipB"/>
    <property type="match status" value="1"/>
</dbReference>
<keyword evidence="11" id="KW-1185">Reference proteome</keyword>
<dbReference type="GO" id="GO:0005739">
    <property type="term" value="C:mitochondrion"/>
    <property type="evidence" value="ECO:0007669"/>
    <property type="project" value="UniProtKB-SubCell"/>
</dbReference>
<accession>F2ULK8</accession>
<organism evidence="11">
    <name type="scientific">Salpingoeca rosetta (strain ATCC 50818 / BSB-021)</name>
    <dbReference type="NCBI Taxonomy" id="946362"/>
    <lineage>
        <taxon>Eukaryota</taxon>
        <taxon>Choanoflagellata</taxon>
        <taxon>Craspedida</taxon>
        <taxon>Salpingoecidae</taxon>
        <taxon>Salpingoeca</taxon>
    </lineage>
</organism>
<comment type="similarity">
    <text evidence="3">Belongs to the LipB family.</text>
</comment>
<protein>
    <recommendedName>
        <fullName evidence="4">lipoyl(octanoyl) transferase</fullName>
        <ecNumber evidence="4">2.3.1.181</ecNumber>
    </recommendedName>
    <alternativeName>
        <fullName evidence="7">Lipoate-protein ligase B</fullName>
    </alternativeName>
    <alternativeName>
        <fullName evidence="8">Lipoyl/octanoyl transferase</fullName>
    </alternativeName>
</protein>
<evidence type="ECO:0000256" key="5">
    <source>
        <dbReference type="ARBA" id="ARBA00022679"/>
    </source>
</evidence>
<dbReference type="NCBIfam" id="TIGR00214">
    <property type="entry name" value="lipB"/>
    <property type="match status" value="1"/>
</dbReference>
<dbReference type="InterPro" id="IPR020605">
    <property type="entry name" value="Octanoyltransferase_CS"/>
</dbReference>
<dbReference type="GO" id="GO:0009249">
    <property type="term" value="P:protein lipoylation"/>
    <property type="evidence" value="ECO:0007669"/>
    <property type="project" value="InterPro"/>
</dbReference>
<dbReference type="FunCoup" id="F2ULK8">
    <property type="interactions" value="609"/>
</dbReference>
<dbReference type="SUPFAM" id="SSF55681">
    <property type="entry name" value="Class II aaRS and biotin synthetases"/>
    <property type="match status" value="1"/>
</dbReference>
<comment type="subcellular location">
    <subcellularLocation>
        <location evidence="1">Mitochondrion</location>
    </subcellularLocation>
</comment>
<dbReference type="InterPro" id="IPR045864">
    <property type="entry name" value="aa-tRNA-synth_II/BPL/LPL"/>
</dbReference>
<dbReference type="PROSITE" id="PS51733">
    <property type="entry name" value="BPL_LPL_CATALYTIC"/>
    <property type="match status" value="1"/>
</dbReference>
<dbReference type="EMBL" id="GL832980">
    <property type="protein sequence ID" value="EGD78007.1"/>
    <property type="molecule type" value="Genomic_DNA"/>
</dbReference>
<dbReference type="GeneID" id="16070621"/>
<dbReference type="eggNOG" id="KOG0325">
    <property type="taxonomic scope" value="Eukaryota"/>
</dbReference>
<dbReference type="EC" id="2.3.1.181" evidence="4"/>
<dbReference type="AlphaFoldDB" id="F2ULK8"/>
<keyword evidence="5" id="KW-0808">Transferase</keyword>
<evidence type="ECO:0000259" key="9">
    <source>
        <dbReference type="PROSITE" id="PS51733"/>
    </source>
</evidence>
<dbReference type="NCBIfam" id="NF010925">
    <property type="entry name" value="PRK14345.1"/>
    <property type="match status" value="1"/>
</dbReference>
<dbReference type="STRING" id="946362.F2ULK8"/>
<evidence type="ECO:0000256" key="2">
    <source>
        <dbReference type="ARBA" id="ARBA00004821"/>
    </source>
</evidence>
<dbReference type="RefSeq" id="XP_004990069.1">
    <property type="nucleotide sequence ID" value="XM_004990012.1"/>
</dbReference>
<evidence type="ECO:0000256" key="6">
    <source>
        <dbReference type="ARBA" id="ARBA00023315"/>
    </source>
</evidence>
<keyword evidence="10" id="KW-0436">Ligase</keyword>
<dbReference type="Gene3D" id="3.30.930.10">
    <property type="entry name" value="Bira Bifunctional Protein, Domain 2"/>
    <property type="match status" value="1"/>
</dbReference>
<dbReference type="KEGG" id="sre:PTSG_09645"/>
<name>F2ULK8_SALR5</name>
<proteinExistence type="inferred from homology"/>
<evidence type="ECO:0000256" key="8">
    <source>
        <dbReference type="ARBA" id="ARBA00033331"/>
    </source>
</evidence>
<evidence type="ECO:0000256" key="3">
    <source>
        <dbReference type="ARBA" id="ARBA00007907"/>
    </source>
</evidence>
<comment type="pathway">
    <text evidence="2">Protein modification; protein lipoylation via endogenous pathway; protein N(6)-(lipoyl)lysine from octanoyl-[acyl-carrier-protein]: step 1/2.</text>
</comment>
<gene>
    <name evidence="10" type="ORF">PTSG_09645</name>
</gene>
<dbReference type="UniPathway" id="UPA00538">
    <property type="reaction ID" value="UER00592"/>
</dbReference>